<organism evidence="1">
    <name type="scientific">viral metagenome</name>
    <dbReference type="NCBI Taxonomy" id="1070528"/>
    <lineage>
        <taxon>unclassified sequences</taxon>
        <taxon>metagenomes</taxon>
        <taxon>organismal metagenomes</taxon>
    </lineage>
</organism>
<dbReference type="AlphaFoldDB" id="A0A6C0AQG3"/>
<protein>
    <submittedName>
        <fullName evidence="1">Uncharacterized protein</fullName>
    </submittedName>
</protein>
<evidence type="ECO:0000313" key="1">
    <source>
        <dbReference type="EMBL" id="QHS81670.1"/>
    </source>
</evidence>
<sequence length="70" mass="7888">MIPVFSLRSNEIQTVQPSCGWNPSLSSADRLTWANLFVKAKSLGLSDVAAEKMAFMKMYQIQMPGLRWLP</sequence>
<proteinExistence type="predicted"/>
<accession>A0A6C0AQG3</accession>
<reference evidence="1" key="1">
    <citation type="journal article" date="2020" name="Nature">
        <title>Giant virus diversity and host interactions through global metagenomics.</title>
        <authorList>
            <person name="Schulz F."/>
            <person name="Roux S."/>
            <person name="Paez-Espino D."/>
            <person name="Jungbluth S."/>
            <person name="Walsh D.A."/>
            <person name="Denef V.J."/>
            <person name="McMahon K.D."/>
            <person name="Konstantinidis K.T."/>
            <person name="Eloe-Fadrosh E.A."/>
            <person name="Kyrpides N.C."/>
            <person name="Woyke T."/>
        </authorList>
    </citation>
    <scope>NUCLEOTIDE SEQUENCE</scope>
    <source>
        <strain evidence="1">GVMAG-S-1101164-72</strain>
    </source>
</reference>
<name>A0A6C0AQG3_9ZZZZ</name>
<dbReference type="EMBL" id="MN740759">
    <property type="protein sequence ID" value="QHS81670.1"/>
    <property type="molecule type" value="Genomic_DNA"/>
</dbReference>